<accession>A0A2I1I088</accession>
<dbReference type="AlphaFoldDB" id="A0A2I1I088"/>
<evidence type="ECO:0000313" key="3">
    <source>
        <dbReference type="Proteomes" id="UP000234198"/>
    </source>
</evidence>
<dbReference type="GO" id="GO:0004371">
    <property type="term" value="F:glycerone kinase activity"/>
    <property type="evidence" value="ECO:0007669"/>
    <property type="project" value="InterPro"/>
</dbReference>
<name>A0A2I1I088_9ACTO</name>
<comment type="caution">
    <text evidence="2">The sequence shown here is derived from an EMBL/GenBank/DDBJ whole genome shotgun (WGS) entry which is preliminary data.</text>
</comment>
<protein>
    <submittedName>
        <fullName evidence="2">DAK2 domain-containing protein</fullName>
    </submittedName>
</protein>
<dbReference type="SUPFAM" id="SSF101473">
    <property type="entry name" value="DhaL-like"/>
    <property type="match status" value="1"/>
</dbReference>
<dbReference type="Pfam" id="PF02734">
    <property type="entry name" value="Dak2"/>
    <property type="match status" value="1"/>
</dbReference>
<dbReference type="EMBL" id="PKKM01000006">
    <property type="protein sequence ID" value="PKY64518.1"/>
    <property type="molecule type" value="Genomic_DNA"/>
</dbReference>
<dbReference type="PROSITE" id="PS51480">
    <property type="entry name" value="DHAL"/>
    <property type="match status" value="1"/>
</dbReference>
<sequence length="537" mass="55563">MELNAAVIIEACRAGAEEAARLAPFLDDLDGWDGADCDTGTNAAATMAALAAAMDSLEPRAHLRVALEAGVETIIRRGLGHSGLALGALFEAWAGALGDEHRVTPLVARRMLAASLTPVASSIEWSDALVEMLGGAVRELHEMGDTLPEVEDVFSRFSSQAQIGLVEATNEATGRIDPGGAFIALVLACIDAAMRDDAGILQSFTAMLADLAERHSRAPEAASPPPGRDFTVDIIVEGTEEDLRALLARLGGLGARLSYVGRVDLFGMGEWRLHVDTSAPLAAHPTSGQVVRFQVCDARPDAQIGIDELADEGLSHRGVRLLQRRPMRRVERARVIACTRAPGLVEDLARAGAVVFLNLNSSDAAGIVSAASSRTGVTLVAPCDEASAALVGTVASVLPASAPGVPAILRAASNDDLGVLAVARACAPLFVPQPGGIAAAPTLARMLRDGAHDALSAWTSAPLPLDGDPEGIAEALAEAARGGGQSWRLLVSRDDDGPYTVATVRQLLSTRDASSSIDLETWDGGQSGASLVAGCSS</sequence>
<organism evidence="2 3">
    <name type="scientific">Schaalia odontolytica</name>
    <dbReference type="NCBI Taxonomy" id="1660"/>
    <lineage>
        <taxon>Bacteria</taxon>
        <taxon>Bacillati</taxon>
        <taxon>Actinomycetota</taxon>
        <taxon>Actinomycetes</taxon>
        <taxon>Actinomycetales</taxon>
        <taxon>Actinomycetaceae</taxon>
        <taxon>Schaalia</taxon>
    </lineage>
</organism>
<dbReference type="RefSeq" id="WP_034496374.1">
    <property type="nucleotide sequence ID" value="NZ_PKKM01000006.1"/>
</dbReference>
<dbReference type="Gene3D" id="1.25.40.340">
    <property type="match status" value="1"/>
</dbReference>
<evidence type="ECO:0000259" key="1">
    <source>
        <dbReference type="PROSITE" id="PS51480"/>
    </source>
</evidence>
<dbReference type="InterPro" id="IPR004007">
    <property type="entry name" value="DhaL_dom"/>
</dbReference>
<gene>
    <name evidence="2" type="ORF">CYJ22_05475</name>
</gene>
<feature type="domain" description="DhaL" evidence="1">
    <location>
        <begin position="6"/>
        <end position="192"/>
    </location>
</feature>
<dbReference type="Proteomes" id="UP000234198">
    <property type="component" value="Unassembled WGS sequence"/>
</dbReference>
<proteinExistence type="predicted"/>
<evidence type="ECO:0000313" key="2">
    <source>
        <dbReference type="EMBL" id="PKY64518.1"/>
    </source>
</evidence>
<dbReference type="GO" id="GO:0006071">
    <property type="term" value="P:glycerol metabolic process"/>
    <property type="evidence" value="ECO:0007669"/>
    <property type="project" value="InterPro"/>
</dbReference>
<dbReference type="InterPro" id="IPR036117">
    <property type="entry name" value="DhaL_dom_sf"/>
</dbReference>
<reference evidence="2 3" key="1">
    <citation type="submission" date="2017-12" db="EMBL/GenBank/DDBJ databases">
        <title>Phylogenetic diversity of female urinary microbiome.</title>
        <authorList>
            <person name="Thomas-White K."/>
            <person name="Wolfe A.J."/>
        </authorList>
    </citation>
    <scope>NUCLEOTIDE SEQUENCE [LARGE SCALE GENOMIC DNA]</scope>
    <source>
        <strain evidence="2 3">UMB0018</strain>
    </source>
</reference>